<evidence type="ECO:0000256" key="13">
    <source>
        <dbReference type="SAM" id="SignalP"/>
    </source>
</evidence>
<protein>
    <submittedName>
        <fullName evidence="16">Outer membrane receptor proteins, mostly Fe transport</fullName>
    </submittedName>
</protein>
<comment type="similarity">
    <text evidence="11 12">Belongs to the TonB-dependent receptor family.</text>
</comment>
<evidence type="ECO:0000256" key="5">
    <source>
        <dbReference type="ARBA" id="ARBA00022692"/>
    </source>
</evidence>
<evidence type="ECO:0000256" key="2">
    <source>
        <dbReference type="ARBA" id="ARBA00022448"/>
    </source>
</evidence>
<evidence type="ECO:0000256" key="11">
    <source>
        <dbReference type="PROSITE-ProRule" id="PRU01360"/>
    </source>
</evidence>
<accession>A0A1Y6ER19</accession>
<dbReference type="GO" id="GO:0009279">
    <property type="term" value="C:cell outer membrane"/>
    <property type="evidence" value="ECO:0007669"/>
    <property type="project" value="UniProtKB-SubCell"/>
</dbReference>
<evidence type="ECO:0000256" key="9">
    <source>
        <dbReference type="ARBA" id="ARBA00023136"/>
    </source>
</evidence>
<dbReference type="Pfam" id="PF00593">
    <property type="entry name" value="TonB_dep_Rec_b-barrel"/>
    <property type="match status" value="1"/>
</dbReference>
<evidence type="ECO:0000256" key="8">
    <source>
        <dbReference type="ARBA" id="ARBA00023077"/>
    </source>
</evidence>
<keyword evidence="16" id="KW-0675">Receptor</keyword>
<keyword evidence="3 11" id="KW-1134">Transmembrane beta strand</keyword>
<dbReference type="PROSITE" id="PS52016">
    <property type="entry name" value="TONB_DEPENDENT_REC_3"/>
    <property type="match status" value="1"/>
</dbReference>
<keyword evidence="9 11" id="KW-0472">Membrane</keyword>
<keyword evidence="2 11" id="KW-0813">Transport</keyword>
<evidence type="ECO:0000256" key="6">
    <source>
        <dbReference type="ARBA" id="ARBA00023004"/>
    </source>
</evidence>
<dbReference type="AlphaFoldDB" id="A0A1Y6ER19"/>
<dbReference type="Gene3D" id="2.40.170.20">
    <property type="entry name" value="TonB-dependent receptor, beta-barrel domain"/>
    <property type="match status" value="1"/>
</dbReference>
<dbReference type="PANTHER" id="PTHR32552:SF81">
    <property type="entry name" value="TONB-DEPENDENT OUTER MEMBRANE RECEPTOR"/>
    <property type="match status" value="1"/>
</dbReference>
<keyword evidence="6" id="KW-0408">Iron</keyword>
<evidence type="ECO:0000256" key="7">
    <source>
        <dbReference type="ARBA" id="ARBA00023065"/>
    </source>
</evidence>
<evidence type="ECO:0000256" key="12">
    <source>
        <dbReference type="RuleBase" id="RU003357"/>
    </source>
</evidence>
<proteinExistence type="inferred from homology"/>
<sequence length="823" mass="89091">MRVARSLLLGSSILGSAMLFVAPAHAQIEEQETGIEAGGLTEIVVTARKREESVQDVPVAVTAFSEELIEQRDITSVEKIAAIAPNFNVGRASNGSGAQLTLRGIGSSSTSIGIEQSVAVVVDGAYYGQGRIINEGFFDLQRVEVLKGPQALFFGKNATAGVISFTTKDPGPDPEFIAKAGYEFNAEQWRLEGIASMPLGDSAGIRLAARYSKMEGGLYDNIQVDRSYTTIDIIDVIGGGAGNAIVHTATPVTSDQPGEEEFLGRATFKVEPSDRLTATVKASYNYNRTQNSSWNYAVYACGLPSGDSQLTGLPCEADFITRQNNLPTDIAANFPFAPADGKPYNRYESFAATGNLIYEADSFQITSVTNYQWNNNQWLCVCDFQTGDNTGTWATEDASWTAFSQELRLLTQFDGPFNVMIGALYQDTKRDFDQFVMFAGLRDDTAAPENQYLATTKTSFTNGETFAVFGQATFDITPELELAGGVRYTDESKDSFFTQPYNNLGVQGIFRDQNDPDGLGEITASQNFDNWSPEVTLTYQPNPDLLIYGAYKTAYKSGGFSNGGINSKFSPDPLADLTFEPEEAEGFEIGIKSTLANNQLRLNLTVFDYDYTDLQVDFFNSPIFAFQTLTADARTRGVEVDFEFAPNGVPGLNLRGSINYTDAEYTDFAGAPCYAGQTIAEGCTLVGGISARQDLTGAPLSVAPEWTGTLGAAYDTFVGDDFRLSFSVDSRYSDSYLPSGFGNPLSRQDSFVTIDAGIRFGAEDRNWEIGVIGKNLTNEFYVTGVVDGPSTGVGTGTAVGTKADQLGFGSLPRTVMVELIKRF</sequence>
<dbReference type="InterPro" id="IPR012910">
    <property type="entry name" value="Plug_dom"/>
</dbReference>
<dbReference type="InterPro" id="IPR036942">
    <property type="entry name" value="Beta-barrel_TonB_sf"/>
</dbReference>
<evidence type="ECO:0000259" key="14">
    <source>
        <dbReference type="Pfam" id="PF00593"/>
    </source>
</evidence>
<evidence type="ECO:0000256" key="1">
    <source>
        <dbReference type="ARBA" id="ARBA00004571"/>
    </source>
</evidence>
<dbReference type="SUPFAM" id="SSF56935">
    <property type="entry name" value="Porins"/>
    <property type="match status" value="1"/>
</dbReference>
<comment type="subcellular location">
    <subcellularLocation>
        <location evidence="1 11">Cell outer membrane</location>
        <topology evidence="1 11">Multi-pass membrane protein</topology>
    </subcellularLocation>
</comment>
<evidence type="ECO:0000259" key="15">
    <source>
        <dbReference type="Pfam" id="PF07715"/>
    </source>
</evidence>
<gene>
    <name evidence="16" type="ORF">SAMN06297468_0883</name>
</gene>
<evidence type="ECO:0000256" key="3">
    <source>
        <dbReference type="ARBA" id="ARBA00022452"/>
    </source>
</evidence>
<keyword evidence="10 11" id="KW-0998">Cell outer membrane</keyword>
<dbReference type="EMBL" id="FXWG01000001">
    <property type="protein sequence ID" value="SMQ63641.1"/>
    <property type="molecule type" value="Genomic_DNA"/>
</dbReference>
<feature type="domain" description="TonB-dependent receptor plug" evidence="15">
    <location>
        <begin position="54"/>
        <end position="162"/>
    </location>
</feature>
<dbReference type="Pfam" id="PF07715">
    <property type="entry name" value="Plug"/>
    <property type="match status" value="1"/>
</dbReference>
<dbReference type="InterPro" id="IPR000531">
    <property type="entry name" value="Beta-barrel_TonB"/>
</dbReference>
<feature type="chain" id="PRO_5012464279" evidence="13">
    <location>
        <begin position="27"/>
        <end position="823"/>
    </location>
</feature>
<keyword evidence="5 11" id="KW-0812">Transmembrane</keyword>
<feature type="signal peptide" evidence="13">
    <location>
        <begin position="1"/>
        <end position="26"/>
    </location>
</feature>
<organism evidence="16 17">
    <name type="scientific">Altererythrobacter xiamenensis</name>
    <dbReference type="NCBI Taxonomy" id="1316679"/>
    <lineage>
        <taxon>Bacteria</taxon>
        <taxon>Pseudomonadati</taxon>
        <taxon>Pseudomonadota</taxon>
        <taxon>Alphaproteobacteria</taxon>
        <taxon>Sphingomonadales</taxon>
        <taxon>Erythrobacteraceae</taxon>
        <taxon>Altererythrobacter</taxon>
    </lineage>
</organism>
<feature type="domain" description="TonB-dependent receptor-like beta-barrel" evidence="14">
    <location>
        <begin position="313"/>
        <end position="776"/>
    </location>
</feature>
<dbReference type="OrthoDB" id="7618183at2"/>
<name>A0A1Y6ER19_9SPHN</name>
<dbReference type="InterPro" id="IPR039426">
    <property type="entry name" value="TonB-dep_rcpt-like"/>
</dbReference>
<keyword evidence="7" id="KW-0406">Ion transport</keyword>
<evidence type="ECO:0000313" key="17">
    <source>
        <dbReference type="Proteomes" id="UP000194420"/>
    </source>
</evidence>
<keyword evidence="17" id="KW-1185">Reference proteome</keyword>
<keyword evidence="13" id="KW-0732">Signal</keyword>
<dbReference type="PANTHER" id="PTHR32552">
    <property type="entry name" value="FERRICHROME IRON RECEPTOR-RELATED"/>
    <property type="match status" value="1"/>
</dbReference>
<reference evidence="17" key="1">
    <citation type="submission" date="2017-04" db="EMBL/GenBank/DDBJ databases">
        <authorList>
            <person name="Varghese N."/>
            <person name="Submissions S."/>
        </authorList>
    </citation>
    <scope>NUCLEOTIDE SEQUENCE [LARGE SCALE GENOMIC DNA]</scope>
</reference>
<keyword evidence="8 12" id="KW-0798">TonB box</keyword>
<evidence type="ECO:0000256" key="4">
    <source>
        <dbReference type="ARBA" id="ARBA00022496"/>
    </source>
</evidence>
<dbReference type="GO" id="GO:0006826">
    <property type="term" value="P:iron ion transport"/>
    <property type="evidence" value="ECO:0007669"/>
    <property type="project" value="UniProtKB-KW"/>
</dbReference>
<keyword evidence="4" id="KW-0410">Iron transport</keyword>
<dbReference type="Proteomes" id="UP000194420">
    <property type="component" value="Unassembled WGS sequence"/>
</dbReference>
<evidence type="ECO:0000313" key="16">
    <source>
        <dbReference type="EMBL" id="SMQ63641.1"/>
    </source>
</evidence>
<evidence type="ECO:0000256" key="10">
    <source>
        <dbReference type="ARBA" id="ARBA00023237"/>
    </source>
</evidence>